<dbReference type="RefSeq" id="WP_114005606.1">
    <property type="nucleotide sequence ID" value="NZ_QGDC01000006.1"/>
</dbReference>
<evidence type="ECO:0000256" key="5">
    <source>
        <dbReference type="ARBA" id="ARBA00023136"/>
    </source>
</evidence>
<gene>
    <name evidence="7" type="ORF">DJ568_12450</name>
</gene>
<keyword evidence="4 6" id="KW-1133">Transmembrane helix</keyword>
<dbReference type="InterPro" id="IPR002797">
    <property type="entry name" value="Polysacc_synth"/>
</dbReference>
<dbReference type="Proteomes" id="UP000253209">
    <property type="component" value="Unassembled WGS sequence"/>
</dbReference>
<dbReference type="InterPro" id="IPR050833">
    <property type="entry name" value="Poly_Biosynth_Transport"/>
</dbReference>
<dbReference type="GO" id="GO:0005886">
    <property type="term" value="C:plasma membrane"/>
    <property type="evidence" value="ECO:0007669"/>
    <property type="project" value="UniProtKB-SubCell"/>
</dbReference>
<evidence type="ECO:0000256" key="3">
    <source>
        <dbReference type="ARBA" id="ARBA00022692"/>
    </source>
</evidence>
<evidence type="ECO:0000313" key="7">
    <source>
        <dbReference type="EMBL" id="RCH54623.1"/>
    </source>
</evidence>
<keyword evidence="5 6" id="KW-0472">Membrane</keyword>
<feature type="transmembrane region" description="Helical" evidence="6">
    <location>
        <begin position="150"/>
        <end position="175"/>
    </location>
</feature>
<feature type="transmembrane region" description="Helical" evidence="6">
    <location>
        <begin position="429"/>
        <end position="449"/>
    </location>
</feature>
<name>A0A367GPJ9_9SPHI</name>
<dbReference type="Pfam" id="PF01943">
    <property type="entry name" value="Polysacc_synt"/>
    <property type="match status" value="1"/>
</dbReference>
<organism evidence="7 8">
    <name type="scientific">Mucilaginibacter hurinus</name>
    <dbReference type="NCBI Taxonomy" id="2201324"/>
    <lineage>
        <taxon>Bacteria</taxon>
        <taxon>Pseudomonadati</taxon>
        <taxon>Bacteroidota</taxon>
        <taxon>Sphingobacteriia</taxon>
        <taxon>Sphingobacteriales</taxon>
        <taxon>Sphingobacteriaceae</taxon>
        <taxon>Mucilaginibacter</taxon>
    </lineage>
</organism>
<evidence type="ECO:0000256" key="1">
    <source>
        <dbReference type="ARBA" id="ARBA00004651"/>
    </source>
</evidence>
<feature type="transmembrane region" description="Helical" evidence="6">
    <location>
        <begin position="397"/>
        <end position="417"/>
    </location>
</feature>
<dbReference type="AlphaFoldDB" id="A0A367GPJ9"/>
<comment type="subcellular location">
    <subcellularLocation>
        <location evidence="1">Cell membrane</location>
        <topology evidence="1">Multi-pass membrane protein</topology>
    </subcellularLocation>
</comment>
<keyword evidence="3 6" id="KW-0812">Transmembrane</keyword>
<reference evidence="7 8" key="1">
    <citation type="submission" date="2018-05" db="EMBL/GenBank/DDBJ databases">
        <title>Mucilaginibacter hurinus sp. nov., isolated from briquette warehouse soil.</title>
        <authorList>
            <person name="Choi L."/>
        </authorList>
    </citation>
    <scope>NUCLEOTIDE SEQUENCE [LARGE SCALE GENOMIC DNA]</scope>
    <source>
        <strain evidence="7 8">ZR32</strain>
    </source>
</reference>
<accession>A0A367GPJ9</accession>
<protein>
    <submittedName>
        <fullName evidence="7">Uncharacterized protein</fullName>
    </submittedName>
</protein>
<sequence>MGIVKKQAYKNTLISYLGMGIGYINTVLLIPAFLTTQQFGFYILLGSLAIMYSLIASLGVPGIIAKYFPVYRTDDGKHNGFMHWTALLAVVGFVLCTVLFIALRPVILSAFIENGSLLTRYYYYLIPLAFFLIMFNYLEMTGRVLYKNIFSNFLFEVVQRLLTTLLLVLLGLKWIGYQEFIVYYIAINGFISFALLIHLALLKQFTYKINDLKFSGIKKREVANYGLYAVTSSAVYVLLQKIDGIMLSSMAGDATQGVYSWYFAIAAVISVPGKALSRTTYAIVANAWKAKDMANIDEVYTKTSMIQMVAGLLLFVGIIINRDNLYALARNPDYTDPKYFSLFIVIGLGFMVDITGGLNTYIISVSHKYRLLTYFVIINSTFCVIMNYILIPKMGGLGAAIAYSVTIFIFNFGNWFYIKYRFKMQPFSYKNLLVILVAVISYFIGAYIWRLPNVFADIIVRSSITALVYVSLTYYLKISEDVNEKIDSILKKIRPQRLG</sequence>
<dbReference type="OrthoDB" id="88014at2"/>
<feature type="transmembrane region" description="Helical" evidence="6">
    <location>
        <begin position="81"/>
        <end position="101"/>
    </location>
</feature>
<evidence type="ECO:0000256" key="6">
    <source>
        <dbReference type="SAM" id="Phobius"/>
    </source>
</evidence>
<feature type="transmembrane region" description="Helical" evidence="6">
    <location>
        <begin position="222"/>
        <end position="239"/>
    </location>
</feature>
<evidence type="ECO:0000256" key="4">
    <source>
        <dbReference type="ARBA" id="ARBA00022989"/>
    </source>
</evidence>
<feature type="transmembrane region" description="Helical" evidence="6">
    <location>
        <begin position="340"/>
        <end position="364"/>
    </location>
</feature>
<dbReference type="PANTHER" id="PTHR30250:SF11">
    <property type="entry name" value="O-ANTIGEN TRANSPORTER-RELATED"/>
    <property type="match status" value="1"/>
</dbReference>
<feature type="transmembrane region" description="Helical" evidence="6">
    <location>
        <begin position="259"/>
        <end position="278"/>
    </location>
</feature>
<dbReference type="PANTHER" id="PTHR30250">
    <property type="entry name" value="PST FAMILY PREDICTED COLANIC ACID TRANSPORTER"/>
    <property type="match status" value="1"/>
</dbReference>
<feature type="transmembrane region" description="Helical" evidence="6">
    <location>
        <begin position="39"/>
        <end position="60"/>
    </location>
</feature>
<feature type="transmembrane region" description="Helical" evidence="6">
    <location>
        <begin position="121"/>
        <end position="138"/>
    </location>
</feature>
<feature type="transmembrane region" description="Helical" evidence="6">
    <location>
        <begin position="371"/>
        <end position="391"/>
    </location>
</feature>
<feature type="transmembrane region" description="Helical" evidence="6">
    <location>
        <begin position="299"/>
        <end position="320"/>
    </location>
</feature>
<proteinExistence type="predicted"/>
<keyword evidence="8" id="KW-1185">Reference proteome</keyword>
<feature type="transmembrane region" description="Helical" evidence="6">
    <location>
        <begin position="181"/>
        <end position="201"/>
    </location>
</feature>
<keyword evidence="2" id="KW-1003">Cell membrane</keyword>
<evidence type="ECO:0000313" key="8">
    <source>
        <dbReference type="Proteomes" id="UP000253209"/>
    </source>
</evidence>
<comment type="caution">
    <text evidence="7">The sequence shown here is derived from an EMBL/GenBank/DDBJ whole genome shotgun (WGS) entry which is preliminary data.</text>
</comment>
<evidence type="ECO:0000256" key="2">
    <source>
        <dbReference type="ARBA" id="ARBA00022475"/>
    </source>
</evidence>
<dbReference type="EMBL" id="QGDC01000006">
    <property type="protein sequence ID" value="RCH54623.1"/>
    <property type="molecule type" value="Genomic_DNA"/>
</dbReference>
<feature type="transmembrane region" description="Helical" evidence="6">
    <location>
        <begin position="455"/>
        <end position="476"/>
    </location>
</feature>
<feature type="transmembrane region" description="Helical" evidence="6">
    <location>
        <begin position="12"/>
        <end position="33"/>
    </location>
</feature>